<proteinExistence type="inferred from homology"/>
<evidence type="ECO:0000256" key="1">
    <source>
        <dbReference type="ARBA" id="ARBA00004141"/>
    </source>
</evidence>
<evidence type="ECO:0000256" key="2">
    <source>
        <dbReference type="ARBA" id="ARBA00022692"/>
    </source>
</evidence>
<keyword evidence="10" id="KW-1185">Reference proteome</keyword>
<evidence type="ECO:0000313" key="9">
    <source>
        <dbReference type="EMBL" id="KAF2874168.1"/>
    </source>
</evidence>
<dbReference type="InterPro" id="IPR049326">
    <property type="entry name" value="Rhodopsin_dom_fungi"/>
</dbReference>
<dbReference type="AlphaFoldDB" id="A0A7C8I9X0"/>
<dbReference type="EMBL" id="JAADJZ010000006">
    <property type="protein sequence ID" value="KAF2874168.1"/>
    <property type="molecule type" value="Genomic_DNA"/>
</dbReference>
<feature type="transmembrane region" description="Helical" evidence="7">
    <location>
        <begin position="15"/>
        <end position="37"/>
    </location>
</feature>
<accession>A0A7C8I9X0</accession>
<feature type="transmembrane region" description="Helical" evidence="7">
    <location>
        <begin position="209"/>
        <end position="227"/>
    </location>
</feature>
<dbReference type="GO" id="GO:0016020">
    <property type="term" value="C:membrane"/>
    <property type="evidence" value="ECO:0007669"/>
    <property type="project" value="UniProtKB-SubCell"/>
</dbReference>
<comment type="caution">
    <text evidence="9">The sequence shown here is derived from an EMBL/GenBank/DDBJ whole genome shotgun (WGS) entry which is preliminary data.</text>
</comment>
<evidence type="ECO:0000313" key="10">
    <source>
        <dbReference type="Proteomes" id="UP000481861"/>
    </source>
</evidence>
<feature type="domain" description="Rhodopsin" evidence="8">
    <location>
        <begin position="33"/>
        <end position="271"/>
    </location>
</feature>
<feature type="compositionally biased region" description="Low complexity" evidence="6">
    <location>
        <begin position="292"/>
        <end position="312"/>
    </location>
</feature>
<dbReference type="Pfam" id="PF20684">
    <property type="entry name" value="Fung_rhodopsin"/>
    <property type="match status" value="1"/>
</dbReference>
<evidence type="ECO:0000256" key="6">
    <source>
        <dbReference type="SAM" id="MobiDB-lite"/>
    </source>
</evidence>
<dbReference type="InterPro" id="IPR052337">
    <property type="entry name" value="SAT4-like"/>
</dbReference>
<keyword evidence="3 7" id="KW-1133">Transmembrane helix</keyword>
<protein>
    <recommendedName>
        <fullName evidence="8">Rhodopsin domain-containing protein</fullName>
    </recommendedName>
</protein>
<dbReference type="PANTHER" id="PTHR33048">
    <property type="entry name" value="PTH11-LIKE INTEGRAL MEMBRANE PROTEIN (AFU_ORTHOLOGUE AFUA_5G11245)"/>
    <property type="match status" value="1"/>
</dbReference>
<dbReference type="PANTHER" id="PTHR33048:SF96">
    <property type="entry name" value="INTEGRAL MEMBRANE PROTEIN"/>
    <property type="match status" value="1"/>
</dbReference>
<comment type="subcellular location">
    <subcellularLocation>
        <location evidence="1">Membrane</location>
        <topology evidence="1">Multi-pass membrane protein</topology>
    </subcellularLocation>
</comment>
<reference evidence="9 10" key="1">
    <citation type="submission" date="2020-01" db="EMBL/GenBank/DDBJ databases">
        <authorList>
            <consortium name="DOE Joint Genome Institute"/>
            <person name="Haridas S."/>
            <person name="Albert R."/>
            <person name="Binder M."/>
            <person name="Bloem J."/>
            <person name="Labutti K."/>
            <person name="Salamov A."/>
            <person name="Andreopoulos B."/>
            <person name="Baker S.E."/>
            <person name="Barry K."/>
            <person name="Bills G."/>
            <person name="Bluhm B.H."/>
            <person name="Cannon C."/>
            <person name="Castanera R."/>
            <person name="Culley D.E."/>
            <person name="Daum C."/>
            <person name="Ezra D."/>
            <person name="Gonzalez J.B."/>
            <person name="Henrissat B."/>
            <person name="Kuo A."/>
            <person name="Liang C."/>
            <person name="Lipzen A."/>
            <person name="Lutzoni F."/>
            <person name="Magnuson J."/>
            <person name="Mondo S."/>
            <person name="Nolan M."/>
            <person name="Ohm R."/>
            <person name="Pangilinan J."/>
            <person name="Park H.-J.H."/>
            <person name="Ramirez L."/>
            <person name="Alfaro M."/>
            <person name="Sun H."/>
            <person name="Tritt A."/>
            <person name="Yoshinaga Y."/>
            <person name="Zwiers L.-H.L."/>
            <person name="Turgeon B.G."/>
            <person name="Goodwin S.B."/>
            <person name="Spatafora J.W."/>
            <person name="Crous P.W."/>
            <person name="Grigoriev I.V."/>
        </authorList>
    </citation>
    <scope>NUCLEOTIDE SEQUENCE [LARGE SCALE GENOMIC DNA]</scope>
    <source>
        <strain evidence="9 10">CBS 611.86</strain>
    </source>
</reference>
<comment type="similarity">
    <text evidence="5">Belongs to the SAT4 family.</text>
</comment>
<sequence length="388" mass="43326">MAVHDDKSISSRGELQAHITIAFLVLTWFFIALRVWTRTYVISNFGWDDSSMILAGMMFTVYCASMLILESNGGGTHVTNVGQMIMLTKWVIVSEAMYVLTIMVLKISLAIFFARIVVKQWQLTTIYIAVAVNIISSLASFFYVFLRCGPDLDKYVYNQLAWNCTPKALDRFIAFQQASFTTLTDIVFVLLPVLILWNASMNLRSKISVGLILSLATLGSICSILRFRYVDGLTQIEDFFWNAINIGIWSTIEPGAGIIAGCLATLRPFFKSFVNRALSIRSSTTHSVDNASRSIRSPESSSNKKSGTSNSECLSDADRSREGVNIDPYHNHNQSFELTHYTGNGPGTFYNFSLHNQAAEEMRIPAKAQITLGRTLRPVPGHQGREHV</sequence>
<evidence type="ECO:0000259" key="8">
    <source>
        <dbReference type="Pfam" id="PF20684"/>
    </source>
</evidence>
<evidence type="ECO:0000256" key="7">
    <source>
        <dbReference type="SAM" id="Phobius"/>
    </source>
</evidence>
<feature type="transmembrane region" description="Helical" evidence="7">
    <location>
        <begin position="239"/>
        <end position="266"/>
    </location>
</feature>
<feature type="region of interest" description="Disordered" evidence="6">
    <location>
        <begin position="289"/>
        <end position="317"/>
    </location>
</feature>
<keyword evidence="2 7" id="KW-0812">Transmembrane</keyword>
<name>A0A7C8I9X0_9PLEO</name>
<keyword evidence="4 7" id="KW-0472">Membrane</keyword>
<gene>
    <name evidence="9" type="ORF">BDV95DRAFT_604366</name>
</gene>
<feature type="transmembrane region" description="Helical" evidence="7">
    <location>
        <begin position="96"/>
        <end position="118"/>
    </location>
</feature>
<feature type="transmembrane region" description="Helical" evidence="7">
    <location>
        <begin position="49"/>
        <end position="69"/>
    </location>
</feature>
<feature type="transmembrane region" description="Helical" evidence="7">
    <location>
        <begin position="125"/>
        <end position="146"/>
    </location>
</feature>
<dbReference type="Proteomes" id="UP000481861">
    <property type="component" value="Unassembled WGS sequence"/>
</dbReference>
<organism evidence="9 10">
    <name type="scientific">Massariosphaeria phaeospora</name>
    <dbReference type="NCBI Taxonomy" id="100035"/>
    <lineage>
        <taxon>Eukaryota</taxon>
        <taxon>Fungi</taxon>
        <taxon>Dikarya</taxon>
        <taxon>Ascomycota</taxon>
        <taxon>Pezizomycotina</taxon>
        <taxon>Dothideomycetes</taxon>
        <taxon>Pleosporomycetidae</taxon>
        <taxon>Pleosporales</taxon>
        <taxon>Pleosporales incertae sedis</taxon>
        <taxon>Massariosphaeria</taxon>
    </lineage>
</organism>
<feature type="transmembrane region" description="Helical" evidence="7">
    <location>
        <begin position="178"/>
        <end position="197"/>
    </location>
</feature>
<evidence type="ECO:0000256" key="5">
    <source>
        <dbReference type="ARBA" id="ARBA00038359"/>
    </source>
</evidence>
<dbReference type="OrthoDB" id="4682787at2759"/>
<evidence type="ECO:0000256" key="4">
    <source>
        <dbReference type="ARBA" id="ARBA00023136"/>
    </source>
</evidence>
<evidence type="ECO:0000256" key="3">
    <source>
        <dbReference type="ARBA" id="ARBA00022989"/>
    </source>
</evidence>